<feature type="region of interest" description="Disordered" evidence="1">
    <location>
        <begin position="26"/>
        <end position="67"/>
    </location>
</feature>
<sequence length="127" mass="14548">MEPQPKPPARFAALISPHKVRYQKWSNGGRWSVPTRDKEWSSESRGPLESQGRLETTREGQAGNGQGYGMDEWARLIIDGPIAMREWDERRRWRRWFSCCQGCATHGVNPVVQAEEGRTVHAVSICR</sequence>
<accession>A0A2V1EGC4</accession>
<evidence type="ECO:0000313" key="2">
    <source>
        <dbReference type="EMBL" id="PVI08365.1"/>
    </source>
</evidence>
<proteinExistence type="predicted"/>
<dbReference type="EMBL" id="KZ805300">
    <property type="protein sequence ID" value="PVI08365.1"/>
    <property type="molecule type" value="Genomic_DNA"/>
</dbReference>
<dbReference type="AlphaFoldDB" id="A0A2V1EGC4"/>
<evidence type="ECO:0000313" key="3">
    <source>
        <dbReference type="Proteomes" id="UP000244855"/>
    </source>
</evidence>
<protein>
    <submittedName>
        <fullName evidence="2">Uncharacterized protein</fullName>
    </submittedName>
</protein>
<dbReference type="Proteomes" id="UP000244855">
    <property type="component" value="Unassembled WGS sequence"/>
</dbReference>
<organism evidence="2 3">
    <name type="scientific">Periconia macrospinosa</name>
    <dbReference type="NCBI Taxonomy" id="97972"/>
    <lineage>
        <taxon>Eukaryota</taxon>
        <taxon>Fungi</taxon>
        <taxon>Dikarya</taxon>
        <taxon>Ascomycota</taxon>
        <taxon>Pezizomycotina</taxon>
        <taxon>Dothideomycetes</taxon>
        <taxon>Pleosporomycetidae</taxon>
        <taxon>Pleosporales</taxon>
        <taxon>Massarineae</taxon>
        <taxon>Periconiaceae</taxon>
        <taxon>Periconia</taxon>
    </lineage>
</organism>
<reference evidence="2 3" key="1">
    <citation type="journal article" date="2018" name="Sci. Rep.">
        <title>Comparative genomics provides insights into the lifestyle and reveals functional heterogeneity of dark septate endophytic fungi.</title>
        <authorList>
            <person name="Knapp D.G."/>
            <person name="Nemeth J.B."/>
            <person name="Barry K."/>
            <person name="Hainaut M."/>
            <person name="Henrissat B."/>
            <person name="Johnson J."/>
            <person name="Kuo A."/>
            <person name="Lim J.H.P."/>
            <person name="Lipzen A."/>
            <person name="Nolan M."/>
            <person name="Ohm R.A."/>
            <person name="Tamas L."/>
            <person name="Grigoriev I.V."/>
            <person name="Spatafora J.W."/>
            <person name="Nagy L.G."/>
            <person name="Kovacs G.M."/>
        </authorList>
    </citation>
    <scope>NUCLEOTIDE SEQUENCE [LARGE SCALE GENOMIC DNA]</scope>
    <source>
        <strain evidence="2 3">DSE2036</strain>
    </source>
</reference>
<evidence type="ECO:0000256" key="1">
    <source>
        <dbReference type="SAM" id="MobiDB-lite"/>
    </source>
</evidence>
<keyword evidence="3" id="KW-1185">Reference proteome</keyword>
<name>A0A2V1EGC4_9PLEO</name>
<gene>
    <name evidence="2" type="ORF">DM02DRAFT_647734</name>
</gene>